<protein>
    <submittedName>
        <fullName evidence="6">Site-specific integrase</fullName>
    </submittedName>
</protein>
<reference evidence="6 7" key="1">
    <citation type="submission" date="2018-11" db="EMBL/GenBank/DDBJ databases">
        <title>Rhodococcus spongicola sp. nov. and Rhodococcus xishaensis sp. nov. from marine sponges.</title>
        <authorList>
            <person name="Li L."/>
            <person name="Lin H.W."/>
        </authorList>
    </citation>
    <scope>NUCLEOTIDE SEQUENCE [LARGE SCALE GENOMIC DNA]</scope>
    <source>
        <strain evidence="6 7">LHW51113</strain>
    </source>
</reference>
<name>A0A438AWG6_9NOCA</name>
<dbReference type="GO" id="GO:0006310">
    <property type="term" value="P:DNA recombination"/>
    <property type="evidence" value="ECO:0007669"/>
    <property type="project" value="UniProtKB-KW"/>
</dbReference>
<dbReference type="GO" id="GO:0015074">
    <property type="term" value="P:DNA integration"/>
    <property type="evidence" value="ECO:0007669"/>
    <property type="project" value="UniProtKB-KW"/>
</dbReference>
<dbReference type="InterPro" id="IPR011010">
    <property type="entry name" value="DNA_brk_join_enz"/>
</dbReference>
<accession>A0A438AWG6</accession>
<dbReference type="SUPFAM" id="SSF56349">
    <property type="entry name" value="DNA breaking-rejoining enzymes"/>
    <property type="match status" value="1"/>
</dbReference>
<evidence type="ECO:0000256" key="1">
    <source>
        <dbReference type="ARBA" id="ARBA00008857"/>
    </source>
</evidence>
<dbReference type="PANTHER" id="PTHR30629:SF2">
    <property type="entry name" value="PROPHAGE INTEGRASE INTS-RELATED"/>
    <property type="match status" value="1"/>
</dbReference>
<keyword evidence="2" id="KW-0229">DNA integration</keyword>
<keyword evidence="3" id="KW-0238">DNA-binding</keyword>
<dbReference type="Gene3D" id="1.10.443.10">
    <property type="entry name" value="Intergrase catalytic core"/>
    <property type="match status" value="1"/>
</dbReference>
<gene>
    <name evidence="6" type="ORF">EGT50_10025</name>
</gene>
<dbReference type="InterPro" id="IPR010998">
    <property type="entry name" value="Integrase_recombinase_N"/>
</dbReference>
<keyword evidence="7" id="KW-1185">Reference proteome</keyword>
<feature type="domain" description="Tyr recombinase" evidence="5">
    <location>
        <begin position="184"/>
        <end position="401"/>
    </location>
</feature>
<evidence type="ECO:0000259" key="5">
    <source>
        <dbReference type="PROSITE" id="PS51898"/>
    </source>
</evidence>
<dbReference type="InterPro" id="IPR013762">
    <property type="entry name" value="Integrase-like_cat_sf"/>
</dbReference>
<dbReference type="Pfam" id="PF00589">
    <property type="entry name" value="Phage_integrase"/>
    <property type="match status" value="1"/>
</dbReference>
<dbReference type="PANTHER" id="PTHR30629">
    <property type="entry name" value="PROPHAGE INTEGRASE"/>
    <property type="match status" value="1"/>
</dbReference>
<evidence type="ECO:0000256" key="2">
    <source>
        <dbReference type="ARBA" id="ARBA00022908"/>
    </source>
</evidence>
<dbReference type="RefSeq" id="WP_127953691.1">
    <property type="nucleotide sequence ID" value="NZ_RKLO01000003.1"/>
</dbReference>
<dbReference type="CDD" id="cd01189">
    <property type="entry name" value="INT_ICEBs1_C_like"/>
    <property type="match status" value="1"/>
</dbReference>
<proteinExistence type="inferred from homology"/>
<dbReference type="Proteomes" id="UP000283479">
    <property type="component" value="Unassembled WGS sequence"/>
</dbReference>
<keyword evidence="4" id="KW-0233">DNA recombination</keyword>
<dbReference type="Gene3D" id="1.10.150.130">
    <property type="match status" value="1"/>
</dbReference>
<sequence length="411" mass="45212">MARPPMRIGTWGSITRVEVSAGHWYADCRVRDMDGVTRRARRYTPPGVADKKGAAAERELITHLTERVRVGASDEITTETTIAQLWVHYRAELVDLGRAPRTLQRYDEVASFIRDGLGGVRLREITTQRIDAFLRTIEGTRGPGNAKTTRSVLSGMLSSAVRLGAIQTNLTRDARATTTRHEKNEKVTLTPERLAQLLAEIRSSTIPCPGSGTNKYHTPTVAEYCAKADLADLVTMFAATGVRMSELLGMQWTGVDFHAQTITIDGKVVRVPGEGLQRMAGTADPKSRRRVLALPHFALTMLRARKMAMPPNEHDAIFPSRTGTLRDPDVINGQWRRVRNALGLYGVTGHTFRRTVASIIDEQKLSPRVAADQLGHARPSMTQDVYMARGRVRAEVASALDRAVSGGIGGE</sequence>
<organism evidence="6 7">
    <name type="scientific">Rhodococcus xishaensis</name>
    <dbReference type="NCBI Taxonomy" id="2487364"/>
    <lineage>
        <taxon>Bacteria</taxon>
        <taxon>Bacillati</taxon>
        <taxon>Actinomycetota</taxon>
        <taxon>Actinomycetes</taxon>
        <taxon>Mycobacteriales</taxon>
        <taxon>Nocardiaceae</taxon>
        <taxon>Rhodococcus</taxon>
    </lineage>
</organism>
<comment type="caution">
    <text evidence="6">The sequence shown here is derived from an EMBL/GenBank/DDBJ whole genome shotgun (WGS) entry which is preliminary data.</text>
</comment>
<evidence type="ECO:0000313" key="7">
    <source>
        <dbReference type="Proteomes" id="UP000283479"/>
    </source>
</evidence>
<comment type="similarity">
    <text evidence="1">Belongs to the 'phage' integrase family.</text>
</comment>
<evidence type="ECO:0000313" key="6">
    <source>
        <dbReference type="EMBL" id="RVW03036.1"/>
    </source>
</evidence>
<dbReference type="GO" id="GO:0003677">
    <property type="term" value="F:DNA binding"/>
    <property type="evidence" value="ECO:0007669"/>
    <property type="project" value="UniProtKB-KW"/>
</dbReference>
<dbReference type="OrthoDB" id="4326943at2"/>
<evidence type="ECO:0000256" key="4">
    <source>
        <dbReference type="ARBA" id="ARBA00023172"/>
    </source>
</evidence>
<dbReference type="EMBL" id="RKLO01000003">
    <property type="protein sequence ID" value="RVW03036.1"/>
    <property type="molecule type" value="Genomic_DNA"/>
</dbReference>
<dbReference type="PROSITE" id="PS51898">
    <property type="entry name" value="TYR_RECOMBINASE"/>
    <property type="match status" value="1"/>
</dbReference>
<evidence type="ECO:0000256" key="3">
    <source>
        <dbReference type="ARBA" id="ARBA00023125"/>
    </source>
</evidence>
<dbReference type="InterPro" id="IPR050808">
    <property type="entry name" value="Phage_Integrase"/>
</dbReference>
<dbReference type="InterPro" id="IPR002104">
    <property type="entry name" value="Integrase_catalytic"/>
</dbReference>
<dbReference type="AlphaFoldDB" id="A0A438AWG6"/>